<dbReference type="AlphaFoldDB" id="A0A090S0B3"/>
<dbReference type="Gene3D" id="2.40.160.40">
    <property type="entry name" value="monomeric porin ompg"/>
    <property type="match status" value="1"/>
</dbReference>
<accession>A0A090S0B3</accession>
<organism evidence="2 3">
    <name type="scientific">Vibrio maritimus</name>
    <dbReference type="NCBI Taxonomy" id="990268"/>
    <lineage>
        <taxon>Bacteria</taxon>
        <taxon>Pseudomonadati</taxon>
        <taxon>Pseudomonadota</taxon>
        <taxon>Gammaproteobacteria</taxon>
        <taxon>Vibrionales</taxon>
        <taxon>Vibrionaceae</taxon>
        <taxon>Vibrio</taxon>
    </lineage>
</organism>
<gene>
    <name evidence="2" type="ORF">JCM19235_450</name>
</gene>
<evidence type="ECO:0000313" key="2">
    <source>
        <dbReference type="EMBL" id="GAL21175.1"/>
    </source>
</evidence>
<keyword evidence="1" id="KW-0732">Signal</keyword>
<evidence type="ECO:0000313" key="3">
    <source>
        <dbReference type="Proteomes" id="UP000029228"/>
    </source>
</evidence>
<name>A0A090S0B3_9VIBR</name>
<dbReference type="EMBL" id="BBMR01000007">
    <property type="protein sequence ID" value="GAL21175.1"/>
    <property type="molecule type" value="Genomic_DNA"/>
</dbReference>
<evidence type="ECO:0000256" key="1">
    <source>
        <dbReference type="ARBA" id="ARBA00022729"/>
    </source>
</evidence>
<comment type="caution">
    <text evidence="2">The sequence shown here is derived from an EMBL/GenBank/DDBJ whole genome shotgun (WGS) entry which is preliminary data.</text>
</comment>
<protein>
    <recommendedName>
        <fullName evidence="4">Outer membrane protein</fullName>
    </recommendedName>
</protein>
<reference evidence="2 3" key="1">
    <citation type="submission" date="2014-09" db="EMBL/GenBank/DDBJ databases">
        <title>Vibrio maritimus JCM 19235. (C45) whole genome shotgun sequence.</title>
        <authorList>
            <person name="Sawabe T."/>
            <person name="Meirelles P."/>
            <person name="Nakanishi M."/>
            <person name="Sayaka M."/>
            <person name="Hattori M."/>
            <person name="Ohkuma M."/>
        </authorList>
    </citation>
    <scope>NUCLEOTIDE SEQUENCE [LARGE SCALE GENOMIC DNA]</scope>
    <source>
        <strain evidence="3">JCM19235</strain>
    </source>
</reference>
<sequence>MEVYIDQDSNAGIYGAVDIVEDVYAEVEVAENGYGYIGAGYMFTQDTGLAAGYAKDDFSEEARIKTFTGHSFGNLYLRGALEYRHGFDDFVAGGSVTGDGVGSGGENDFIPYPNPVPLSSANLVRDDMGIIPIPDNGIDPQGNNGYSLNVNHDNSQIVKVTIGADYNIVDQVKLSYDYDYYKQFGDFFTAEDAQAHTFKATYTGSDTYQPYVKHAVDQDFNNGFTTLGIAIPF</sequence>
<evidence type="ECO:0008006" key="4">
    <source>
        <dbReference type="Google" id="ProtNLM"/>
    </source>
</evidence>
<keyword evidence="3" id="KW-1185">Reference proteome</keyword>
<dbReference type="Proteomes" id="UP000029228">
    <property type="component" value="Unassembled WGS sequence"/>
</dbReference>
<dbReference type="InterPro" id="IPR053713">
    <property type="entry name" value="Bact_OM_Channel_sf"/>
</dbReference>
<dbReference type="OrthoDB" id="10009649at2"/>
<proteinExistence type="predicted"/>